<comment type="caution">
    <text evidence="10">Lacks conserved residue(s) required for the propagation of feature annotation.</text>
</comment>
<evidence type="ECO:0000256" key="6">
    <source>
        <dbReference type="ARBA" id="ARBA00022842"/>
    </source>
</evidence>
<dbReference type="GO" id="GO:0009146">
    <property type="term" value="P:purine nucleoside triphosphate catabolic process"/>
    <property type="evidence" value="ECO:0007669"/>
    <property type="project" value="UniProtKB-UniRule"/>
</dbReference>
<keyword evidence="6 10" id="KW-0460">Magnesium</keyword>
<dbReference type="Proteomes" id="UP000487757">
    <property type="component" value="Unassembled WGS sequence"/>
</dbReference>
<proteinExistence type="inferred from homology"/>
<dbReference type="RefSeq" id="WP_154281508.1">
    <property type="nucleotide sequence ID" value="NZ_JBHUJQ010000001.1"/>
</dbReference>
<comment type="subunit">
    <text evidence="2 10">Homodimer.</text>
</comment>
<evidence type="ECO:0000313" key="13">
    <source>
        <dbReference type="Proteomes" id="UP000487757"/>
    </source>
</evidence>
<comment type="similarity">
    <text evidence="1 10 11">Belongs to the HAM1 NTPase family.</text>
</comment>
<dbReference type="GO" id="GO:0009117">
    <property type="term" value="P:nucleotide metabolic process"/>
    <property type="evidence" value="ECO:0007669"/>
    <property type="project" value="UniProtKB-KW"/>
</dbReference>
<comment type="function">
    <text evidence="10">Pyrophosphatase that catalyzes the hydrolysis of nucleoside triphosphates to their monophosphate derivatives, with a high preference for the non-canonical purine nucleotides XTP (xanthosine triphosphate), dITP (deoxyinosine triphosphate) and ITP. Seems to function as a house-cleaning enzyme that removes non-canonical purine nucleotides from the nucleotide pool, thus preventing their incorporation into DNA/RNA and avoiding chromosomal lesions.</text>
</comment>
<comment type="catalytic activity">
    <reaction evidence="10">
        <text>ITP + H2O = IMP + diphosphate + H(+)</text>
        <dbReference type="Rhea" id="RHEA:29399"/>
        <dbReference type="ChEBI" id="CHEBI:15377"/>
        <dbReference type="ChEBI" id="CHEBI:15378"/>
        <dbReference type="ChEBI" id="CHEBI:33019"/>
        <dbReference type="ChEBI" id="CHEBI:58053"/>
        <dbReference type="ChEBI" id="CHEBI:61402"/>
        <dbReference type="EC" id="3.6.1.66"/>
    </reaction>
</comment>
<dbReference type="InterPro" id="IPR029001">
    <property type="entry name" value="ITPase-like_fam"/>
</dbReference>
<reference evidence="12 13" key="1">
    <citation type="submission" date="2019-11" db="EMBL/GenBank/DDBJ databases">
        <title>Pedobacter petrophilus genome.</title>
        <authorList>
            <person name="Feldbauer M.J."/>
            <person name="Newman J.D."/>
        </authorList>
    </citation>
    <scope>NUCLEOTIDE SEQUENCE [LARGE SCALE GENOMIC DNA]</scope>
    <source>
        <strain evidence="12 13">LMG 29686</strain>
    </source>
</reference>
<dbReference type="FunFam" id="3.90.950.10:FF:000001">
    <property type="entry name" value="dITP/XTP pyrophosphatase"/>
    <property type="match status" value="1"/>
</dbReference>
<evidence type="ECO:0000256" key="3">
    <source>
        <dbReference type="ARBA" id="ARBA00022723"/>
    </source>
</evidence>
<dbReference type="SUPFAM" id="SSF52972">
    <property type="entry name" value="ITPase-like"/>
    <property type="match status" value="1"/>
</dbReference>
<dbReference type="HAMAP" id="MF_01405">
    <property type="entry name" value="Non_canon_purine_NTPase"/>
    <property type="match status" value="1"/>
</dbReference>
<sequence>MKKLVFATNNQHKTDEIRLALSGLYEVLNLSDIGCEEDIPETADTFEGNATLKSTYVLENFQLDCFADDSGLEVEALNNEPGVFSARYAGSRDNSENINLVLKKLTGVSNRKARFKTVISLLQNGQNHIFEGTINGTIRTHLSGLKGFGYDPIFQPDGYDITFAEMDMAQKNAISHRAQALKKMLEFLKAK</sequence>
<dbReference type="InterPro" id="IPR020922">
    <property type="entry name" value="dITP/XTP_pyrophosphatase"/>
</dbReference>
<keyword evidence="7 10" id="KW-0546">Nucleotide metabolism</keyword>
<dbReference type="GO" id="GO:0036220">
    <property type="term" value="F:ITP diphosphatase activity"/>
    <property type="evidence" value="ECO:0007669"/>
    <property type="project" value="UniProtKB-UniRule"/>
</dbReference>
<organism evidence="12 13">
    <name type="scientific">Pedobacter petrophilus</name>
    <dbReference type="NCBI Taxonomy" id="1908241"/>
    <lineage>
        <taxon>Bacteria</taxon>
        <taxon>Pseudomonadati</taxon>
        <taxon>Bacteroidota</taxon>
        <taxon>Sphingobacteriia</taxon>
        <taxon>Sphingobacteriales</taxon>
        <taxon>Sphingobacteriaceae</taxon>
        <taxon>Pedobacter</taxon>
    </lineage>
</organism>
<dbReference type="PANTHER" id="PTHR11067:SF9">
    <property type="entry name" value="INOSINE TRIPHOSPHATE PYROPHOSPHATASE"/>
    <property type="match status" value="1"/>
</dbReference>
<dbReference type="AlphaFoldDB" id="A0A7K0G1B1"/>
<dbReference type="OrthoDB" id="9807456at2"/>
<feature type="binding site" evidence="10">
    <location>
        <begin position="8"/>
        <end position="13"/>
    </location>
    <ligand>
        <name>substrate</name>
    </ligand>
</feature>
<dbReference type="GO" id="GO:0005829">
    <property type="term" value="C:cytosol"/>
    <property type="evidence" value="ECO:0007669"/>
    <property type="project" value="TreeGrafter"/>
</dbReference>
<gene>
    <name evidence="12" type="primary">rdgB</name>
    <name evidence="12" type="ORF">GJU39_14110</name>
</gene>
<name>A0A7K0G1B1_9SPHI</name>
<evidence type="ECO:0000256" key="7">
    <source>
        <dbReference type="ARBA" id="ARBA00023080"/>
    </source>
</evidence>
<evidence type="ECO:0000256" key="10">
    <source>
        <dbReference type="HAMAP-Rule" id="MF_01405"/>
    </source>
</evidence>
<dbReference type="PANTHER" id="PTHR11067">
    <property type="entry name" value="INOSINE TRIPHOSPHATE PYROPHOSPHATASE/HAM1 PROTEIN"/>
    <property type="match status" value="1"/>
</dbReference>
<keyword evidence="13" id="KW-1185">Reference proteome</keyword>
<dbReference type="EC" id="3.6.1.66" evidence="10"/>
<dbReference type="GO" id="GO:0000166">
    <property type="term" value="F:nucleotide binding"/>
    <property type="evidence" value="ECO:0007669"/>
    <property type="project" value="UniProtKB-KW"/>
</dbReference>
<keyword evidence="5 10" id="KW-0378">Hydrolase</keyword>
<evidence type="ECO:0000256" key="2">
    <source>
        <dbReference type="ARBA" id="ARBA00011738"/>
    </source>
</evidence>
<protein>
    <recommendedName>
        <fullName evidence="10">dITP/XTP pyrophosphatase</fullName>
        <ecNumber evidence="10">3.6.1.66</ecNumber>
    </recommendedName>
    <alternativeName>
        <fullName evidence="10">Non-canonical purine NTP pyrophosphatase</fullName>
    </alternativeName>
    <alternativeName>
        <fullName evidence="10">Non-standard purine NTP pyrophosphatase</fullName>
    </alternativeName>
    <alternativeName>
        <fullName evidence="10">Nucleoside-triphosphate diphosphatase</fullName>
    </alternativeName>
    <alternativeName>
        <fullName evidence="10">Nucleoside-triphosphate pyrophosphatase</fullName>
        <shortName evidence="10">NTPase</shortName>
    </alternativeName>
</protein>
<accession>A0A7K0G1B1</accession>
<dbReference type="Gene3D" id="3.90.950.10">
    <property type="match status" value="1"/>
</dbReference>
<feature type="binding site" evidence="10">
    <location>
        <position position="70"/>
    </location>
    <ligand>
        <name>substrate</name>
    </ligand>
</feature>
<comment type="caution">
    <text evidence="12">The sequence shown here is derived from an EMBL/GenBank/DDBJ whole genome shotgun (WGS) entry which is preliminary data.</text>
</comment>
<evidence type="ECO:0000313" key="12">
    <source>
        <dbReference type="EMBL" id="MRX77220.1"/>
    </source>
</evidence>
<feature type="binding site" evidence="10">
    <location>
        <position position="69"/>
    </location>
    <ligand>
        <name>Mg(2+)</name>
        <dbReference type="ChEBI" id="CHEBI:18420"/>
    </ligand>
</feature>
<feature type="binding site" evidence="10">
    <location>
        <position position="171"/>
    </location>
    <ligand>
        <name>substrate</name>
    </ligand>
</feature>
<comment type="catalytic activity">
    <reaction evidence="8 10">
        <text>dITP + H2O = dIMP + diphosphate + H(+)</text>
        <dbReference type="Rhea" id="RHEA:28342"/>
        <dbReference type="ChEBI" id="CHEBI:15377"/>
        <dbReference type="ChEBI" id="CHEBI:15378"/>
        <dbReference type="ChEBI" id="CHEBI:33019"/>
        <dbReference type="ChEBI" id="CHEBI:61194"/>
        <dbReference type="ChEBI" id="CHEBI:61382"/>
        <dbReference type="EC" id="3.6.1.66"/>
    </reaction>
</comment>
<dbReference type="GO" id="GO:0035870">
    <property type="term" value="F:dITP diphosphatase activity"/>
    <property type="evidence" value="ECO:0007669"/>
    <property type="project" value="UniProtKB-UniRule"/>
</dbReference>
<dbReference type="CDD" id="cd00515">
    <property type="entry name" value="HAM1"/>
    <property type="match status" value="1"/>
</dbReference>
<dbReference type="InterPro" id="IPR002637">
    <property type="entry name" value="RdgB/HAM1"/>
</dbReference>
<evidence type="ECO:0000256" key="4">
    <source>
        <dbReference type="ARBA" id="ARBA00022741"/>
    </source>
</evidence>
<keyword evidence="4 10" id="KW-0547">Nucleotide-binding</keyword>
<dbReference type="GO" id="GO:0036222">
    <property type="term" value="F:XTP diphosphatase activity"/>
    <property type="evidence" value="ECO:0007669"/>
    <property type="project" value="UniProtKB-UniRule"/>
</dbReference>
<dbReference type="GO" id="GO:0017111">
    <property type="term" value="F:ribonucleoside triphosphate phosphatase activity"/>
    <property type="evidence" value="ECO:0007669"/>
    <property type="project" value="InterPro"/>
</dbReference>
<dbReference type="NCBIfam" id="TIGR00042">
    <property type="entry name" value="RdgB/HAM1 family non-canonical purine NTP pyrophosphatase"/>
    <property type="match status" value="1"/>
</dbReference>
<dbReference type="EMBL" id="WKKH01000022">
    <property type="protein sequence ID" value="MRX77220.1"/>
    <property type="molecule type" value="Genomic_DNA"/>
</dbReference>
<comment type="catalytic activity">
    <reaction evidence="9 10">
        <text>XTP + H2O = XMP + diphosphate + H(+)</text>
        <dbReference type="Rhea" id="RHEA:28610"/>
        <dbReference type="ChEBI" id="CHEBI:15377"/>
        <dbReference type="ChEBI" id="CHEBI:15378"/>
        <dbReference type="ChEBI" id="CHEBI:33019"/>
        <dbReference type="ChEBI" id="CHEBI:57464"/>
        <dbReference type="ChEBI" id="CHEBI:61314"/>
        <dbReference type="EC" id="3.6.1.66"/>
    </reaction>
</comment>
<evidence type="ECO:0000256" key="9">
    <source>
        <dbReference type="ARBA" id="ARBA00052017"/>
    </source>
</evidence>
<evidence type="ECO:0000256" key="5">
    <source>
        <dbReference type="ARBA" id="ARBA00022801"/>
    </source>
</evidence>
<comment type="cofactor">
    <cofactor evidence="10">
        <name>Mg(2+)</name>
        <dbReference type="ChEBI" id="CHEBI:18420"/>
    </cofactor>
    <text evidence="10">Binds 1 Mg(2+) ion per subunit.</text>
</comment>
<keyword evidence="3 10" id="KW-0479">Metal-binding</keyword>
<dbReference type="GO" id="GO:0046872">
    <property type="term" value="F:metal ion binding"/>
    <property type="evidence" value="ECO:0007669"/>
    <property type="project" value="UniProtKB-KW"/>
</dbReference>
<feature type="binding site" evidence="10">
    <location>
        <begin position="148"/>
        <end position="151"/>
    </location>
    <ligand>
        <name>substrate</name>
    </ligand>
</feature>
<feature type="active site" description="Proton acceptor" evidence="10">
    <location>
        <position position="69"/>
    </location>
</feature>
<evidence type="ECO:0000256" key="8">
    <source>
        <dbReference type="ARBA" id="ARBA00051875"/>
    </source>
</evidence>
<feature type="binding site" evidence="10">
    <location>
        <begin position="176"/>
        <end position="177"/>
    </location>
    <ligand>
        <name>substrate</name>
    </ligand>
</feature>
<dbReference type="Pfam" id="PF01725">
    <property type="entry name" value="Ham1p_like"/>
    <property type="match status" value="1"/>
</dbReference>
<evidence type="ECO:0000256" key="11">
    <source>
        <dbReference type="RuleBase" id="RU003781"/>
    </source>
</evidence>
<evidence type="ECO:0000256" key="1">
    <source>
        <dbReference type="ARBA" id="ARBA00008023"/>
    </source>
</evidence>